<dbReference type="NCBIfam" id="NF046062">
    <property type="entry name" value="citrull_CtlX"/>
    <property type="match status" value="1"/>
</dbReference>
<dbReference type="PANTHER" id="PTHR43224">
    <property type="entry name" value="AMIDINOTRANSFERASE"/>
    <property type="match status" value="1"/>
</dbReference>
<dbReference type="Gene3D" id="3.75.10.10">
    <property type="entry name" value="L-arginine/glycine Amidinotransferase, Chain A"/>
    <property type="match status" value="1"/>
</dbReference>
<reference evidence="2" key="1">
    <citation type="journal article" date="2019" name="Int. J. Syst. Evol. Microbiol.">
        <title>The Global Catalogue of Microorganisms (GCM) 10K type strain sequencing project: providing services to taxonomists for standard genome sequencing and annotation.</title>
        <authorList>
            <consortium name="The Broad Institute Genomics Platform"/>
            <consortium name="The Broad Institute Genome Sequencing Center for Infectious Disease"/>
            <person name="Wu L."/>
            <person name="Ma J."/>
        </authorList>
    </citation>
    <scope>NUCLEOTIDE SEQUENCE [LARGE SCALE GENOMIC DNA]</scope>
    <source>
        <strain evidence="2">KCTC 52473</strain>
    </source>
</reference>
<dbReference type="InterPro" id="IPR014541">
    <property type="entry name" value="Amdntrnsf_FN0238"/>
</dbReference>
<dbReference type="EMBL" id="JBHRSW010000029">
    <property type="protein sequence ID" value="MFC3122735.1"/>
    <property type="molecule type" value="Genomic_DNA"/>
</dbReference>
<name>A0ABV7FU94_9ALTE</name>
<dbReference type="GO" id="GO:0016787">
    <property type="term" value="F:hydrolase activity"/>
    <property type="evidence" value="ECO:0007669"/>
    <property type="project" value="UniProtKB-KW"/>
</dbReference>
<keyword evidence="2" id="KW-1185">Reference proteome</keyword>
<dbReference type="PANTHER" id="PTHR43224:SF1">
    <property type="entry name" value="AMIDINOTRANSFERASE"/>
    <property type="match status" value="1"/>
</dbReference>
<keyword evidence="1" id="KW-0378">Hydrolase</keyword>
<dbReference type="RefSeq" id="WP_376920857.1">
    <property type="nucleotide sequence ID" value="NZ_JBHRSW010000029.1"/>
</dbReference>
<dbReference type="PIRSF" id="PIRSF028188">
    <property type="entry name" value="Amdntrnsf_FN0238"/>
    <property type="match status" value="1"/>
</dbReference>
<protein>
    <submittedName>
        <fullName evidence="1">Citrulline utilization hydrolase CtlX</fullName>
    </submittedName>
</protein>
<accession>A0ABV7FU94</accession>
<gene>
    <name evidence="1" type="primary">ctlX</name>
    <name evidence="1" type="ORF">ACFOHL_14010</name>
</gene>
<dbReference type="Proteomes" id="UP001595478">
    <property type="component" value="Unassembled WGS sequence"/>
</dbReference>
<evidence type="ECO:0000313" key="1">
    <source>
        <dbReference type="EMBL" id="MFC3122735.1"/>
    </source>
</evidence>
<proteinExistence type="predicted"/>
<sequence length="314" mass="35067">MSESVLNAQAPSSVIMVRPHRFSPNTQTSADNSFQRLPKASERKNLAVDAYRESSLAEKALRAHGIQVHMFEDTTTETPDSVFPNNWFSTHHNGQVAIYPMYAENRRKERRTDIIDLLKQQYHVCQIVDYSACENDGLFLEGTGAMVIDHITQTVFVIESKRANKALVDMFCNQFNYQSVMFEALDQRGKPIYHTNVFMGIATEFAVLAPDMIVDRYQRDSVIERLSASGRKIVALSPQQVNAFAGNCIELNGTKGRLLALSQTAFETLTPSQVSTIEESATLLPIDVSTLELAGGSIRCMIAGIHLRPRAIHN</sequence>
<evidence type="ECO:0000313" key="2">
    <source>
        <dbReference type="Proteomes" id="UP001595478"/>
    </source>
</evidence>
<organism evidence="1 2">
    <name type="scientific">Agaribacter flavus</name>
    <dbReference type="NCBI Taxonomy" id="1902781"/>
    <lineage>
        <taxon>Bacteria</taxon>
        <taxon>Pseudomonadati</taxon>
        <taxon>Pseudomonadota</taxon>
        <taxon>Gammaproteobacteria</taxon>
        <taxon>Alteromonadales</taxon>
        <taxon>Alteromonadaceae</taxon>
        <taxon>Agaribacter</taxon>
    </lineage>
</organism>
<comment type="caution">
    <text evidence="1">The sequence shown here is derived from an EMBL/GenBank/DDBJ whole genome shotgun (WGS) entry which is preliminary data.</text>
</comment>
<dbReference type="Pfam" id="PF19420">
    <property type="entry name" value="DDAH_eukar"/>
    <property type="match status" value="1"/>
</dbReference>
<dbReference type="SUPFAM" id="SSF55909">
    <property type="entry name" value="Pentein"/>
    <property type="match status" value="1"/>
</dbReference>